<dbReference type="WBParaSite" id="PgR002_g192_t03">
    <property type="protein sequence ID" value="PgR002_g192_t03"/>
    <property type="gene ID" value="PgR002_g192"/>
</dbReference>
<evidence type="ECO:0000313" key="1">
    <source>
        <dbReference type="Proteomes" id="UP000887569"/>
    </source>
</evidence>
<organism evidence="1 2">
    <name type="scientific">Parascaris univalens</name>
    <name type="common">Nematode worm</name>
    <dbReference type="NCBI Taxonomy" id="6257"/>
    <lineage>
        <taxon>Eukaryota</taxon>
        <taxon>Metazoa</taxon>
        <taxon>Ecdysozoa</taxon>
        <taxon>Nematoda</taxon>
        <taxon>Chromadorea</taxon>
        <taxon>Rhabditida</taxon>
        <taxon>Spirurina</taxon>
        <taxon>Ascaridomorpha</taxon>
        <taxon>Ascaridoidea</taxon>
        <taxon>Ascarididae</taxon>
        <taxon>Parascaris</taxon>
    </lineage>
</organism>
<name>A0A915ABJ6_PARUN</name>
<protein>
    <submittedName>
        <fullName evidence="2">Uncharacterized protein</fullName>
    </submittedName>
</protein>
<dbReference type="AlphaFoldDB" id="A0A915ABJ6"/>
<reference evidence="2" key="1">
    <citation type="submission" date="2022-11" db="UniProtKB">
        <authorList>
            <consortium name="WormBaseParasite"/>
        </authorList>
    </citation>
    <scope>IDENTIFICATION</scope>
</reference>
<accession>A0A915ABJ6</accession>
<sequence>MCFSTPYSQSGLDRYNLCAHSSLCALSFYNSKLTVTESNGAGTAFIWE</sequence>
<evidence type="ECO:0000313" key="2">
    <source>
        <dbReference type="WBParaSite" id="PgR002_g192_t03"/>
    </source>
</evidence>
<proteinExistence type="predicted"/>
<keyword evidence="1" id="KW-1185">Reference proteome</keyword>
<dbReference type="Proteomes" id="UP000887569">
    <property type="component" value="Unplaced"/>
</dbReference>